<gene>
    <name evidence="2" type="ORF">TrRE_jg12095</name>
</gene>
<feature type="region of interest" description="Disordered" evidence="1">
    <location>
        <begin position="1"/>
        <end position="45"/>
    </location>
</feature>
<dbReference type="EMBL" id="BRXZ01002404">
    <property type="protein sequence ID" value="GMH61332.1"/>
    <property type="molecule type" value="Genomic_DNA"/>
</dbReference>
<comment type="caution">
    <text evidence="2">The sequence shown here is derived from an EMBL/GenBank/DDBJ whole genome shotgun (WGS) entry which is preliminary data.</text>
</comment>
<dbReference type="OrthoDB" id="196980at2759"/>
<name>A0A9W6ZVS6_9STRA</name>
<feature type="compositionally biased region" description="Basic and acidic residues" evidence="1">
    <location>
        <begin position="31"/>
        <end position="41"/>
    </location>
</feature>
<organism evidence="2 3">
    <name type="scientific">Triparma retinervis</name>
    <dbReference type="NCBI Taxonomy" id="2557542"/>
    <lineage>
        <taxon>Eukaryota</taxon>
        <taxon>Sar</taxon>
        <taxon>Stramenopiles</taxon>
        <taxon>Ochrophyta</taxon>
        <taxon>Bolidophyceae</taxon>
        <taxon>Parmales</taxon>
        <taxon>Triparmaceae</taxon>
        <taxon>Triparma</taxon>
    </lineage>
</organism>
<evidence type="ECO:0000313" key="2">
    <source>
        <dbReference type="EMBL" id="GMH61332.1"/>
    </source>
</evidence>
<evidence type="ECO:0000313" key="3">
    <source>
        <dbReference type="Proteomes" id="UP001165082"/>
    </source>
</evidence>
<sequence length="1037" mass="120683">MRMLGSVGSADSGSPGAADTSAFGLGGVEGGDERGDRRDNEELTSFSQLSQGDLIKATRQLVTFDAELSDERKKYDVRGCASIAALIRKRAFLATEVAGKVQERIWEIKKEEREAEAKRRWAGVGMGRGKEGGVSRVSHPRWGFDNLPREREKWKGSGVKRRGEWVDGGGRAVGASKVNVGETKEDKMNPWDNTAFKDNLIESLHQRLLMKMCFVALSKAGEVGRLRKRLVVRLIKLRNLNLIRTAFVGFLFIHIKATKLKLFCADLWGKQDGRLLETVLSVWRSYAASRKLRHTSQTWALVRHHVRRNVHRAFVRLLANRAIRIKKRVDKEDGRMWGVGRILARAFWGLCQAASYLKSVRVRTLAFTHEGMRRDEMPVAMSHEEASRRARICRERIVRKMEKGRDTVEAACRRAVGVGGRWNPGKLPDSLRWNNYKGVERKLGGSWVEDDVYDPLKNYLWPAERLEAERGRAGKGSGMAIAGEEDEGGFKGLKAKFELETSGAGRRQKVGAMLRTLGAFLGRGVAMDPNDFRIKLPGDYGAGGFMPPAGYGLNTAGKLQMYSSVEETALGASRVRLVKRVWAGWVGVVGWKRLCRRAFEWGRKRLLKLIWKPMWVHWRSWKGLRLIGEKEGEIKLLARLLGRWMRFTREMIKGKVIFIRRTFVRRVDFIVKAWAAWAKKKGKKKRIADRHWYRNGREMGFEKWRSWFVEKTRLGRYEGIVTKRRVKRVLGECFNDWHRKIVVNRRLLKRVFKIGIEMSAHFQYLRGNREKSEFNLLRDIVLDWRGYVEGKLRERSVAAEIEAGRSVRRAMVLSTVFVTWRRWVWGMVVSRDFRVERVMKQLKRIMVEWERWSYKVVRLRQKWTVEHVVRDTWALFKVGCEVSRMGDRVIKRRCLRVWVEDWKQKWVVGVRNHWRIRVMKRVFGAWEFFVEEMERVEGEDLRDMLRGKREAEMEKKIKEAWERGDKEEGGGVKSFLVRIEAEAMGRMGIVWRAWRGIVVAEREKKIELGRRKRIRDRIEGVLSEEDLQRISGKYKRD</sequence>
<protein>
    <submittedName>
        <fullName evidence="2">Uncharacterized protein</fullName>
    </submittedName>
</protein>
<evidence type="ECO:0000256" key="1">
    <source>
        <dbReference type="SAM" id="MobiDB-lite"/>
    </source>
</evidence>
<proteinExistence type="predicted"/>
<dbReference type="Proteomes" id="UP001165082">
    <property type="component" value="Unassembled WGS sequence"/>
</dbReference>
<accession>A0A9W6ZVS6</accession>
<reference evidence="2" key="1">
    <citation type="submission" date="2022-07" db="EMBL/GenBank/DDBJ databases">
        <title>Genome analysis of Parmales, a sister group of diatoms, reveals the evolutionary specialization of diatoms from phago-mixotrophs to photoautotrophs.</title>
        <authorList>
            <person name="Ban H."/>
            <person name="Sato S."/>
            <person name="Yoshikawa S."/>
            <person name="Kazumasa Y."/>
            <person name="Nakamura Y."/>
            <person name="Ichinomiya M."/>
            <person name="Saitoh K."/>
            <person name="Sato N."/>
            <person name="Blanc-Mathieu R."/>
            <person name="Endo H."/>
            <person name="Kuwata A."/>
            <person name="Ogata H."/>
        </authorList>
    </citation>
    <scope>NUCLEOTIDE SEQUENCE</scope>
</reference>
<dbReference type="AlphaFoldDB" id="A0A9W6ZVS6"/>
<keyword evidence="3" id="KW-1185">Reference proteome</keyword>